<feature type="region of interest" description="Disordered" evidence="1">
    <location>
        <begin position="157"/>
        <end position="184"/>
    </location>
</feature>
<comment type="caution">
    <text evidence="2">The sequence shown here is derived from an EMBL/GenBank/DDBJ whole genome shotgun (WGS) entry which is preliminary data.</text>
</comment>
<proteinExistence type="predicted"/>
<evidence type="ECO:0008006" key="4">
    <source>
        <dbReference type="Google" id="ProtNLM"/>
    </source>
</evidence>
<feature type="compositionally biased region" description="Low complexity" evidence="1">
    <location>
        <begin position="164"/>
        <end position="184"/>
    </location>
</feature>
<evidence type="ECO:0000313" key="2">
    <source>
        <dbReference type="EMBL" id="KAJ9549847.1"/>
    </source>
</evidence>
<feature type="region of interest" description="Disordered" evidence="1">
    <location>
        <begin position="65"/>
        <end position="98"/>
    </location>
</feature>
<organism evidence="2 3">
    <name type="scientific">Centaurea solstitialis</name>
    <name type="common">yellow star-thistle</name>
    <dbReference type="NCBI Taxonomy" id="347529"/>
    <lineage>
        <taxon>Eukaryota</taxon>
        <taxon>Viridiplantae</taxon>
        <taxon>Streptophyta</taxon>
        <taxon>Embryophyta</taxon>
        <taxon>Tracheophyta</taxon>
        <taxon>Spermatophyta</taxon>
        <taxon>Magnoliopsida</taxon>
        <taxon>eudicotyledons</taxon>
        <taxon>Gunneridae</taxon>
        <taxon>Pentapetalae</taxon>
        <taxon>asterids</taxon>
        <taxon>campanulids</taxon>
        <taxon>Asterales</taxon>
        <taxon>Asteraceae</taxon>
        <taxon>Carduoideae</taxon>
        <taxon>Cardueae</taxon>
        <taxon>Centaureinae</taxon>
        <taxon>Centaurea</taxon>
    </lineage>
</organism>
<name>A0AA38W5W7_9ASTR</name>
<gene>
    <name evidence="2" type="ORF">OSB04_022390</name>
</gene>
<accession>A0AA38W5W7</accession>
<dbReference type="EMBL" id="JARYMX010000005">
    <property type="protein sequence ID" value="KAJ9549847.1"/>
    <property type="molecule type" value="Genomic_DNA"/>
</dbReference>
<keyword evidence="3" id="KW-1185">Reference proteome</keyword>
<evidence type="ECO:0000313" key="3">
    <source>
        <dbReference type="Proteomes" id="UP001172457"/>
    </source>
</evidence>
<protein>
    <recommendedName>
        <fullName evidence="4">DUF4378 domain-containing protein</fullName>
    </recommendedName>
</protein>
<dbReference type="AlphaFoldDB" id="A0AA38W5W7"/>
<evidence type="ECO:0000256" key="1">
    <source>
        <dbReference type="SAM" id="MobiDB-lite"/>
    </source>
</evidence>
<reference evidence="2" key="1">
    <citation type="submission" date="2023-03" db="EMBL/GenBank/DDBJ databases">
        <title>Chromosome-scale reference genome and RAD-based genetic map of yellow starthistle (Centaurea solstitialis) reveal putative structural variation and QTLs associated with invader traits.</title>
        <authorList>
            <person name="Reatini B."/>
            <person name="Cang F.A."/>
            <person name="Jiang Q."/>
            <person name="Mckibben M.T.W."/>
            <person name="Barker M.S."/>
            <person name="Rieseberg L.H."/>
            <person name="Dlugosch K.M."/>
        </authorList>
    </citation>
    <scope>NUCLEOTIDE SEQUENCE</scope>
    <source>
        <strain evidence="2">CAN-66</strain>
        <tissue evidence="2">Leaf</tissue>
    </source>
</reference>
<dbReference type="PANTHER" id="PTHR33623">
    <property type="entry name" value="OS04G0572500 PROTEIN"/>
    <property type="match status" value="1"/>
</dbReference>
<sequence length="495" mass="55967">MAARASFSNESRIVKMPLPKSVLLKDYLLDDLSSCSSNGFRSYPRRRCFTTVRYLIEIDLNKHMKLPPTQKHKSKPKEKEKVKSKPKSKSKSRSMSVLQRASSAVVNVFKQFKISGSGNPRKKACFLSRKLWRKTANHQNRHFERLKSFDDSIKKKESNVLPPSSSAVTTTGSNSNSNSSGSSESYFTIVTSDSSTTGGSSKINVAQNDVKATEKKNMAAGKRAGGATATTTDDSVANGNAKVRLNSYASHPTVVFVHSLDHISIFDYNPNNLFHKRFKFTVKPADKLALQNEEKEQVSPVSVMDFPCVDEDEVTSPYKHSRIYVKGRKQKLMPKVRKSKTLVQLEPIRLEDRITLSESRTQDSTRESSLQTGLQFGQEENHIEKKAIALLQLLKATMPSHSIFESKTTDSILLGFFIEQINHGNVSNLSILQEARDWINGNGREMESQNYKITYITDMEKAEKWMKYDDEEVGLELEFEVFTSLVEELLLEFYL</sequence>
<dbReference type="PANTHER" id="PTHR33623:SF4">
    <property type="entry name" value="DUF4378 DOMAIN-CONTAINING PROTEIN"/>
    <property type="match status" value="1"/>
</dbReference>
<dbReference type="Proteomes" id="UP001172457">
    <property type="component" value="Chromosome 5"/>
</dbReference>